<evidence type="ECO:0000256" key="7">
    <source>
        <dbReference type="ARBA" id="ARBA00022840"/>
    </source>
</evidence>
<dbReference type="PROSITE" id="PS51217">
    <property type="entry name" value="UVRD_HELICASE_CTER"/>
    <property type="match status" value="1"/>
</dbReference>
<feature type="domain" description="UvrD-like helicase ATP-binding" evidence="15">
    <location>
        <begin position="22"/>
        <end position="358"/>
    </location>
</feature>
<feature type="binding site" evidence="14">
    <location>
        <begin position="43"/>
        <end position="50"/>
    </location>
    <ligand>
        <name>ATP</name>
        <dbReference type="ChEBI" id="CHEBI:30616"/>
    </ligand>
</feature>
<keyword evidence="4 14" id="KW-0378">Hydrolase</keyword>
<evidence type="ECO:0000256" key="1">
    <source>
        <dbReference type="ARBA" id="ARBA00022722"/>
    </source>
</evidence>
<dbReference type="Gene3D" id="3.90.320.10">
    <property type="match status" value="1"/>
</dbReference>
<feature type="domain" description="UvrD-like helicase C-terminal" evidence="16">
    <location>
        <begin position="359"/>
        <end position="666"/>
    </location>
</feature>
<keyword evidence="18" id="KW-1185">Reference proteome</keyword>
<comment type="catalytic activity">
    <reaction evidence="11">
        <text>Couples ATP hydrolysis with the unwinding of duplex DNA by translocating in the 3'-5' direction.</text>
        <dbReference type="EC" id="5.6.2.4"/>
    </reaction>
</comment>
<dbReference type="EC" id="5.6.2.4" evidence="12"/>
<name>A0ABS2CLH4_9MICO</name>
<evidence type="ECO:0000313" key="18">
    <source>
        <dbReference type="Proteomes" id="UP001430172"/>
    </source>
</evidence>
<dbReference type="InterPro" id="IPR014017">
    <property type="entry name" value="DNA_helicase_UvrD-like_C"/>
</dbReference>
<dbReference type="Gene3D" id="3.40.50.300">
    <property type="entry name" value="P-loop containing nucleotide triphosphate hydrolases"/>
    <property type="match status" value="4"/>
</dbReference>
<dbReference type="InterPro" id="IPR038726">
    <property type="entry name" value="PDDEXK_AddAB-type"/>
</dbReference>
<proteinExistence type="predicted"/>
<dbReference type="CDD" id="cd17932">
    <property type="entry name" value="DEXQc_UvrD"/>
    <property type="match status" value="1"/>
</dbReference>
<evidence type="ECO:0000256" key="8">
    <source>
        <dbReference type="ARBA" id="ARBA00023125"/>
    </source>
</evidence>
<dbReference type="Pfam" id="PF13361">
    <property type="entry name" value="UvrD_C"/>
    <property type="match status" value="2"/>
</dbReference>
<dbReference type="InterPro" id="IPR011604">
    <property type="entry name" value="PDDEXK-like_dom_sf"/>
</dbReference>
<evidence type="ECO:0000256" key="3">
    <source>
        <dbReference type="ARBA" id="ARBA00022763"/>
    </source>
</evidence>
<keyword evidence="2 14" id="KW-0547">Nucleotide-binding</keyword>
<comment type="catalytic activity">
    <reaction evidence="13">
        <text>ATP + H2O = ADP + phosphate + H(+)</text>
        <dbReference type="Rhea" id="RHEA:13065"/>
        <dbReference type="ChEBI" id="CHEBI:15377"/>
        <dbReference type="ChEBI" id="CHEBI:15378"/>
        <dbReference type="ChEBI" id="CHEBI:30616"/>
        <dbReference type="ChEBI" id="CHEBI:43474"/>
        <dbReference type="ChEBI" id="CHEBI:456216"/>
        <dbReference type="EC" id="5.6.2.4"/>
    </reaction>
</comment>
<evidence type="ECO:0000259" key="16">
    <source>
        <dbReference type="PROSITE" id="PS51217"/>
    </source>
</evidence>
<evidence type="ECO:0000256" key="5">
    <source>
        <dbReference type="ARBA" id="ARBA00022806"/>
    </source>
</evidence>
<evidence type="ECO:0000259" key="15">
    <source>
        <dbReference type="PROSITE" id="PS51198"/>
    </source>
</evidence>
<organism evidence="17 18">
    <name type="scientific">Phycicoccus sonneratiae</name>
    <dbReference type="NCBI Taxonomy" id="2807628"/>
    <lineage>
        <taxon>Bacteria</taxon>
        <taxon>Bacillati</taxon>
        <taxon>Actinomycetota</taxon>
        <taxon>Actinomycetes</taxon>
        <taxon>Micrococcales</taxon>
        <taxon>Intrasporangiaceae</taxon>
        <taxon>Phycicoccus</taxon>
    </lineage>
</organism>
<keyword evidence="3" id="KW-0227">DNA damage</keyword>
<dbReference type="Pfam" id="PF00580">
    <property type="entry name" value="UvrD-helicase"/>
    <property type="match status" value="1"/>
</dbReference>
<dbReference type="InterPro" id="IPR000212">
    <property type="entry name" value="DNA_helicase_UvrD/REP"/>
</dbReference>
<dbReference type="SUPFAM" id="SSF52540">
    <property type="entry name" value="P-loop containing nucleoside triphosphate hydrolases"/>
    <property type="match status" value="1"/>
</dbReference>
<evidence type="ECO:0000256" key="2">
    <source>
        <dbReference type="ARBA" id="ARBA00022741"/>
    </source>
</evidence>
<keyword evidence="9" id="KW-0234">DNA repair</keyword>
<evidence type="ECO:0000256" key="11">
    <source>
        <dbReference type="ARBA" id="ARBA00034617"/>
    </source>
</evidence>
<keyword evidence="6" id="KW-0269">Exonuclease</keyword>
<dbReference type="EMBL" id="JAFDVD010000009">
    <property type="protein sequence ID" value="MBM6400731.1"/>
    <property type="molecule type" value="Genomic_DNA"/>
</dbReference>
<dbReference type="Pfam" id="PF12705">
    <property type="entry name" value="PDDEXK_1"/>
    <property type="match status" value="1"/>
</dbReference>
<sequence>MSTVPAHRWSAVELAKELGQPYAPTPEQAAVIEAPLEPLLVVAGAGSGKTETMAARVVWLVANGLVRPDEVLGLTFTRKAAGELSERLVARLATLREAGLWTPAEEDGAAVLDDTPTVSTYHAYAGRIVREHGLRLGVEPESRLLTEAAAWQFAHEAVVAWDGPMDEVDKAEATVTTAVVDLAGELAEHLVEPAEVAAHLAEVVATLDALVKPDGSRKRTNPMRDTVAVLRQRAAVVPLVEAYHALKRSRDAMDFADQMALAARLALLVPQVGAAERRRFRAVFLDEFQDTSEAQLQLLRSLFVAKGEPVPVTAVGDPHQSIYGWRGASSTTLDRFRTDFRDGGPAQVLHLSTSWRNDRSVLAAANVVAAPLAAAARVDVRELAERPGAGPGHVAVARLATLEDEARHVVDWVSRRMARPGRSTAAVLCRKRSQFDPVVEALEAAGVPFEVVGLGGLLHTPEVADLVALLHVVQDPTRGDRLMRLLTGPSCRLGAADLDGLGEWSRARQGIRRPGRGADLAPDAGERASIIEALDDLPPATWVGDEGQRIAPVALTRLDGLGAAVRRLRSLTGLGLPELVAEAEVALGLDIEVLARPGYSPGAARAHLDAFADVAATFGASADRASLGGFLAWLEAAVDEERGLDLGWVEARPDAVQVMTVHAAKGLEWDVVAVPGLVESSFPAHSATQGKVVGDAWGHAEPNDRGWLVGLATLPYDLRGDRDGLPRFGWADPHDWDSVQEAHERFTRAVAEHGVAEERRLAYVATTRARADLLLTAHVWGSASTPRVTSRFLEEVRAAAAVVPGPWVDLPPVDEPAPQNPRTAETATVVWPTLDHLERRERLLAPARAVADAAASAPAPGAGPWDTELAMLLDERARRRAGADVDVPLPPHLSTSALVALAEDPVAFTSRLRRPMPQPPTLAARRGTAFHAWVEEHYSRAAIVDVDALPGSADDPDGADLATLRAAFLASPWAAMTPVEVETSVETVLDGIAVRGRVDAVFEEQGEDGEPLWTVVDWKTGAPATGERGRARALQLGAYRLAWARLRGVGPERVRGAFFHAATGETVWPELPGEAELSRVLGAAR</sequence>
<protein>
    <recommendedName>
        <fullName evidence="12">DNA 3'-5' helicase</fullName>
        <ecNumber evidence="12">5.6.2.4</ecNumber>
    </recommendedName>
</protein>
<accession>A0ABS2CLH4</accession>
<evidence type="ECO:0000256" key="13">
    <source>
        <dbReference type="ARBA" id="ARBA00048988"/>
    </source>
</evidence>
<keyword evidence="1" id="KW-0540">Nuclease</keyword>
<keyword evidence="7 14" id="KW-0067">ATP-binding</keyword>
<evidence type="ECO:0000256" key="10">
    <source>
        <dbReference type="ARBA" id="ARBA00023235"/>
    </source>
</evidence>
<dbReference type="PANTHER" id="PTHR11070">
    <property type="entry name" value="UVRD / RECB / PCRA DNA HELICASE FAMILY MEMBER"/>
    <property type="match status" value="1"/>
</dbReference>
<dbReference type="PANTHER" id="PTHR11070:SF55">
    <property type="entry name" value="DNA 3'-5' HELICASE"/>
    <property type="match status" value="1"/>
</dbReference>
<evidence type="ECO:0000256" key="12">
    <source>
        <dbReference type="ARBA" id="ARBA00034808"/>
    </source>
</evidence>
<evidence type="ECO:0000256" key="6">
    <source>
        <dbReference type="ARBA" id="ARBA00022839"/>
    </source>
</evidence>
<evidence type="ECO:0000256" key="4">
    <source>
        <dbReference type="ARBA" id="ARBA00022801"/>
    </source>
</evidence>
<keyword evidence="5 14" id="KW-0347">Helicase</keyword>
<comment type="caution">
    <text evidence="17">The sequence shown here is derived from an EMBL/GenBank/DDBJ whole genome shotgun (WGS) entry which is preliminary data.</text>
</comment>
<keyword evidence="8" id="KW-0238">DNA-binding</keyword>
<evidence type="ECO:0000313" key="17">
    <source>
        <dbReference type="EMBL" id="MBM6400731.1"/>
    </source>
</evidence>
<dbReference type="Gene3D" id="1.10.486.10">
    <property type="entry name" value="PCRA, domain 4"/>
    <property type="match status" value="1"/>
</dbReference>
<dbReference type="GO" id="GO:0004386">
    <property type="term" value="F:helicase activity"/>
    <property type="evidence" value="ECO:0007669"/>
    <property type="project" value="UniProtKB-KW"/>
</dbReference>
<keyword evidence="10" id="KW-0413">Isomerase</keyword>
<dbReference type="PROSITE" id="PS51198">
    <property type="entry name" value="UVRD_HELICASE_ATP_BIND"/>
    <property type="match status" value="1"/>
</dbReference>
<evidence type="ECO:0000256" key="14">
    <source>
        <dbReference type="PROSITE-ProRule" id="PRU00560"/>
    </source>
</evidence>
<reference evidence="17" key="1">
    <citation type="submission" date="2021-02" db="EMBL/GenBank/DDBJ databases">
        <title>Phycicoccus sp. MQZ13P-5T, whole genome shotgun sequence.</title>
        <authorList>
            <person name="Tuo L."/>
        </authorList>
    </citation>
    <scope>NUCLEOTIDE SEQUENCE</scope>
    <source>
        <strain evidence="17">MQZ13P-5</strain>
    </source>
</reference>
<dbReference type="InterPro" id="IPR027417">
    <property type="entry name" value="P-loop_NTPase"/>
</dbReference>
<gene>
    <name evidence="17" type="ORF">JQN70_10075</name>
</gene>
<evidence type="ECO:0000256" key="9">
    <source>
        <dbReference type="ARBA" id="ARBA00023204"/>
    </source>
</evidence>
<dbReference type="Proteomes" id="UP001430172">
    <property type="component" value="Unassembled WGS sequence"/>
</dbReference>
<dbReference type="RefSeq" id="WP_204131193.1">
    <property type="nucleotide sequence ID" value="NZ_JAFDVD010000009.1"/>
</dbReference>
<dbReference type="InterPro" id="IPR014016">
    <property type="entry name" value="UvrD-like_ATP-bd"/>
</dbReference>